<dbReference type="Pfam" id="PF09831">
    <property type="entry name" value="DUF2058"/>
    <property type="match status" value="1"/>
</dbReference>
<dbReference type="OrthoDB" id="5294470at2"/>
<feature type="compositionally biased region" description="Basic and acidic residues" evidence="1">
    <location>
        <begin position="31"/>
        <end position="72"/>
    </location>
</feature>
<keyword evidence="3" id="KW-1185">Reference proteome</keyword>
<evidence type="ECO:0000313" key="2">
    <source>
        <dbReference type="EMBL" id="SMA49795.1"/>
    </source>
</evidence>
<proteinExistence type="predicted"/>
<dbReference type="AlphaFoldDB" id="A0A1X7ANE4"/>
<dbReference type="InterPro" id="IPR018636">
    <property type="entry name" value="DUF2058"/>
</dbReference>
<feature type="region of interest" description="Disordered" evidence="1">
    <location>
        <begin position="1"/>
        <end position="72"/>
    </location>
</feature>
<dbReference type="EMBL" id="FWPT01000009">
    <property type="protein sequence ID" value="SMA49795.1"/>
    <property type="molecule type" value="Genomic_DNA"/>
</dbReference>
<sequence length="179" mass="20913">MSLRDQLLKAGVANKKQHQQARTQKKQQKKQGVDDQAANRKRLDEERRQQVERDKELNRKREAERAEKEKQAQIRQIIETNRIARKDGETAYNFVDNKKIKKWYLDEKQSNELVNGRLAIARLGDDDYALISGKVAETLAARLADEADKYLLVNNKGKQDDVDEDDPYADYQIPDDLMW</sequence>
<name>A0A1X7ANE4_9GAMM</name>
<feature type="compositionally biased region" description="Basic residues" evidence="1">
    <location>
        <begin position="15"/>
        <end position="29"/>
    </location>
</feature>
<evidence type="ECO:0008006" key="4">
    <source>
        <dbReference type="Google" id="ProtNLM"/>
    </source>
</evidence>
<gene>
    <name evidence="2" type="ORF">EHSB41UT_03584</name>
</gene>
<reference evidence="2 3" key="1">
    <citation type="submission" date="2017-03" db="EMBL/GenBank/DDBJ databases">
        <authorList>
            <person name="Afonso C.L."/>
            <person name="Miller P.J."/>
            <person name="Scott M.A."/>
            <person name="Spackman E."/>
            <person name="Goraichik I."/>
            <person name="Dimitrov K.M."/>
            <person name="Suarez D.L."/>
            <person name="Swayne D.E."/>
        </authorList>
    </citation>
    <scope>NUCLEOTIDE SEQUENCE [LARGE SCALE GENOMIC DNA]</scope>
    <source>
        <strain evidence="2">SB41UT1</strain>
    </source>
</reference>
<accession>A0A1X7ANE4</accession>
<evidence type="ECO:0000256" key="1">
    <source>
        <dbReference type="SAM" id="MobiDB-lite"/>
    </source>
</evidence>
<dbReference type="RefSeq" id="WP_087112249.1">
    <property type="nucleotide sequence ID" value="NZ_CBCSCN010000011.1"/>
</dbReference>
<evidence type="ECO:0000313" key="3">
    <source>
        <dbReference type="Proteomes" id="UP000196573"/>
    </source>
</evidence>
<protein>
    <recommendedName>
        <fullName evidence="4">Nucleoprotein/polynucleotide-associated enzyme</fullName>
    </recommendedName>
</protein>
<organism evidence="2 3">
    <name type="scientific">Parendozoicomonas haliclonae</name>
    <dbReference type="NCBI Taxonomy" id="1960125"/>
    <lineage>
        <taxon>Bacteria</taxon>
        <taxon>Pseudomonadati</taxon>
        <taxon>Pseudomonadota</taxon>
        <taxon>Gammaproteobacteria</taxon>
        <taxon>Oceanospirillales</taxon>
        <taxon>Endozoicomonadaceae</taxon>
        <taxon>Parendozoicomonas</taxon>
    </lineage>
</organism>
<dbReference type="Proteomes" id="UP000196573">
    <property type="component" value="Unassembled WGS sequence"/>
</dbReference>